<feature type="transmembrane region" description="Helical" evidence="5">
    <location>
        <begin position="288"/>
        <end position="305"/>
    </location>
</feature>
<evidence type="ECO:0000256" key="4">
    <source>
        <dbReference type="ARBA" id="ARBA00023136"/>
    </source>
</evidence>
<sequence length="636" mass="70624">MFGREKDSKLPEFLVTRHVMDVKFFDEKCCPRQIPKRPPFKALLRRRLSSLRVAGIISRTIPFYEILASFYTLQCFISDIIAGITMAIVHIPQGMAYGFLAGLKPINGLYTSFFPPLIYFFFGTSRHLSVGTFSVVALLASEPVDRLCDQMSTLNYTWNQTDSFTDERDSYRLSVAATVTILAGLIQLTMGLFRLGFLVVYISAPLLGGFTCASAVHVLSTQLNGLFGIRLQRYKGPGRLILTIIDFFRKVQNTNLATFIVSIICVTVLAVVHFVLNPRLIRRFHFPLPIELVVLIGGTVASYFIDLKAAYNVRIVGTIPRGLPTPRLPDFSLVPEVMMESCVVSFVALATTVSLVKLYAFRGGYDVQYNQEMTALGLANIAGGFFQGHSASGALARTSAAATAGMKSQVASLVSCMVLLLVLTSIGPLLESVPLAALSSIIAVSLVGILKQITDLPKLYRASVIDMLIWLVTFVATICLDVPYGLITGLMFSLLTVLYRTQVSFAQELAHVSGTELYVDPRYYVDAKRIPGVIILRYGGPLYYANMESFRYWITQCTHIDLNKIRRQESGSPAHVTLSSRLSGFSCCIRRQECNRSTQSAREEHKEERKQDRVAIQATVSVSQMHVMYILHKPVC</sequence>
<dbReference type="AlphaFoldDB" id="A0A8E0RT94"/>
<organism evidence="7 8">
    <name type="scientific">Fasciolopsis buskii</name>
    <dbReference type="NCBI Taxonomy" id="27845"/>
    <lineage>
        <taxon>Eukaryota</taxon>
        <taxon>Metazoa</taxon>
        <taxon>Spiralia</taxon>
        <taxon>Lophotrochozoa</taxon>
        <taxon>Platyhelminthes</taxon>
        <taxon>Trematoda</taxon>
        <taxon>Digenea</taxon>
        <taxon>Plagiorchiida</taxon>
        <taxon>Echinostomata</taxon>
        <taxon>Echinostomatoidea</taxon>
        <taxon>Fasciolidae</taxon>
        <taxon>Fasciolopsis</taxon>
    </lineage>
</organism>
<feature type="transmembrane region" description="Helical" evidence="5">
    <location>
        <begin position="256"/>
        <end position="276"/>
    </location>
</feature>
<dbReference type="Gene3D" id="3.30.750.24">
    <property type="entry name" value="STAS domain"/>
    <property type="match status" value="1"/>
</dbReference>
<feature type="transmembrane region" description="Helical" evidence="5">
    <location>
        <begin position="433"/>
        <end position="450"/>
    </location>
</feature>
<evidence type="ECO:0000256" key="5">
    <source>
        <dbReference type="SAM" id="Phobius"/>
    </source>
</evidence>
<dbReference type="InterPro" id="IPR011547">
    <property type="entry name" value="SLC26A/SulP_dom"/>
</dbReference>
<gene>
    <name evidence="7" type="ORF">FBUS_08969</name>
</gene>
<evidence type="ECO:0000256" key="3">
    <source>
        <dbReference type="ARBA" id="ARBA00022989"/>
    </source>
</evidence>
<evidence type="ECO:0000256" key="2">
    <source>
        <dbReference type="ARBA" id="ARBA00022692"/>
    </source>
</evidence>
<evidence type="ECO:0000256" key="1">
    <source>
        <dbReference type="ARBA" id="ARBA00004141"/>
    </source>
</evidence>
<dbReference type="InterPro" id="IPR036513">
    <property type="entry name" value="STAS_dom_sf"/>
</dbReference>
<dbReference type="GO" id="GO:0016020">
    <property type="term" value="C:membrane"/>
    <property type="evidence" value="ECO:0007669"/>
    <property type="project" value="UniProtKB-SubCell"/>
</dbReference>
<dbReference type="NCBIfam" id="TIGR00815">
    <property type="entry name" value="sulP"/>
    <property type="match status" value="1"/>
</dbReference>
<dbReference type="OrthoDB" id="288203at2759"/>
<reference evidence="7" key="1">
    <citation type="submission" date="2019-05" db="EMBL/GenBank/DDBJ databases">
        <title>Annotation for the trematode Fasciolopsis buski.</title>
        <authorList>
            <person name="Choi Y.-J."/>
        </authorList>
    </citation>
    <scope>NUCLEOTIDE SEQUENCE</scope>
    <source>
        <strain evidence="7">HT</strain>
        <tissue evidence="7">Whole worm</tissue>
    </source>
</reference>
<dbReference type="Proteomes" id="UP000728185">
    <property type="component" value="Unassembled WGS sequence"/>
</dbReference>
<dbReference type="GO" id="GO:0055085">
    <property type="term" value="P:transmembrane transport"/>
    <property type="evidence" value="ECO:0007669"/>
    <property type="project" value="InterPro"/>
</dbReference>
<evidence type="ECO:0000313" key="8">
    <source>
        <dbReference type="Proteomes" id="UP000728185"/>
    </source>
</evidence>
<dbReference type="PANTHER" id="PTHR11814">
    <property type="entry name" value="SULFATE TRANSPORTER"/>
    <property type="match status" value="1"/>
</dbReference>
<accession>A0A8E0RT94</accession>
<dbReference type="EMBL" id="LUCM01005295">
    <property type="protein sequence ID" value="KAA0193032.1"/>
    <property type="molecule type" value="Genomic_DNA"/>
</dbReference>
<proteinExistence type="predicted"/>
<dbReference type="Pfam" id="PF00916">
    <property type="entry name" value="Sulfate_transp"/>
    <property type="match status" value="1"/>
</dbReference>
<feature type="transmembrane region" description="Helical" evidence="5">
    <location>
        <begin position="195"/>
        <end position="219"/>
    </location>
</feature>
<keyword evidence="4 5" id="KW-0472">Membrane</keyword>
<feature type="domain" description="STAS" evidence="6">
    <location>
        <begin position="523"/>
        <end position="551"/>
    </location>
</feature>
<feature type="transmembrane region" description="Helical" evidence="5">
    <location>
        <begin position="410"/>
        <end position="427"/>
    </location>
</feature>
<dbReference type="InterPro" id="IPR001902">
    <property type="entry name" value="SLC26A/SulP_fam"/>
</dbReference>
<dbReference type="InterPro" id="IPR002645">
    <property type="entry name" value="STAS_dom"/>
</dbReference>
<feature type="transmembrane region" description="Helical" evidence="5">
    <location>
        <begin position="80"/>
        <end position="101"/>
    </location>
</feature>
<keyword evidence="8" id="KW-1185">Reference proteome</keyword>
<comment type="caution">
    <text evidence="7">The sequence shown here is derived from an EMBL/GenBank/DDBJ whole genome shotgun (WGS) entry which is preliminary data.</text>
</comment>
<evidence type="ECO:0000313" key="7">
    <source>
        <dbReference type="EMBL" id="KAA0193032.1"/>
    </source>
</evidence>
<protein>
    <submittedName>
        <fullName evidence="7">Solute carrier family 26 (Sulfate anion transporter) member 6</fullName>
    </submittedName>
</protein>
<dbReference type="PROSITE" id="PS50801">
    <property type="entry name" value="STAS"/>
    <property type="match status" value="1"/>
</dbReference>
<name>A0A8E0RT94_9TREM</name>
<keyword evidence="3 5" id="KW-1133">Transmembrane helix</keyword>
<evidence type="ECO:0000259" key="6">
    <source>
        <dbReference type="PROSITE" id="PS50801"/>
    </source>
</evidence>
<comment type="subcellular location">
    <subcellularLocation>
        <location evidence="1">Membrane</location>
        <topology evidence="1">Multi-pass membrane protein</topology>
    </subcellularLocation>
</comment>
<keyword evidence="2 5" id="KW-0812">Transmembrane</keyword>
<feature type="transmembrane region" description="Helical" evidence="5">
    <location>
        <begin position="171"/>
        <end position="188"/>
    </location>
</feature>